<accession>A0A7I4Z313</accession>
<sequence length="90" mass="10545">QIKFQDSGNSQCSHMKTRDLTCSISHVFIELTRNCLESFAVVHVRIEYGNIKRLYYAVLSKPTQTQAIKKFVSVRQMRRYVSKELTNNFI</sequence>
<reference evidence="2" key="1">
    <citation type="submission" date="2020-12" db="UniProtKB">
        <authorList>
            <consortium name="WormBaseParasite"/>
        </authorList>
    </citation>
    <scope>IDENTIFICATION</scope>
    <source>
        <strain evidence="2">MHco3</strain>
    </source>
</reference>
<dbReference type="AlphaFoldDB" id="A0A7I4Z313"/>
<keyword evidence="1" id="KW-1185">Reference proteome</keyword>
<dbReference type="Proteomes" id="UP000025227">
    <property type="component" value="Unplaced"/>
</dbReference>
<evidence type="ECO:0000313" key="2">
    <source>
        <dbReference type="WBParaSite" id="HCON_00176080-00001"/>
    </source>
</evidence>
<evidence type="ECO:0000313" key="1">
    <source>
        <dbReference type="Proteomes" id="UP000025227"/>
    </source>
</evidence>
<protein>
    <submittedName>
        <fullName evidence="2">Ras-associating domain-containing protein</fullName>
    </submittedName>
</protein>
<name>A0A7I4Z313_HAECO</name>
<proteinExistence type="predicted"/>
<organism evidence="1 2">
    <name type="scientific">Haemonchus contortus</name>
    <name type="common">Barber pole worm</name>
    <dbReference type="NCBI Taxonomy" id="6289"/>
    <lineage>
        <taxon>Eukaryota</taxon>
        <taxon>Metazoa</taxon>
        <taxon>Ecdysozoa</taxon>
        <taxon>Nematoda</taxon>
        <taxon>Chromadorea</taxon>
        <taxon>Rhabditida</taxon>
        <taxon>Rhabditina</taxon>
        <taxon>Rhabditomorpha</taxon>
        <taxon>Strongyloidea</taxon>
        <taxon>Trichostrongylidae</taxon>
        <taxon>Haemonchus</taxon>
    </lineage>
</organism>
<dbReference type="WBParaSite" id="HCON_00176080-00001">
    <property type="protein sequence ID" value="HCON_00176080-00001"/>
    <property type="gene ID" value="HCON_00176080"/>
</dbReference>